<name>A0A9X6X2I9_BACCE</name>
<sequence length="241" mass="28047">MITIDKINAELYKAYNIFNHHFFEGTLPSAAITIQSSYHHKLAMGWCTTKEIWGDKEGNNKLYEINISAEYIDYEFYETMDTLLHEMVHLYNKVHDIQDTSRNNTYHNKNFKERAIKSGFMYETDKPDPVYGWSFAKLSDETKKIISKMEIDQSIFTISRKGREQFQRIQEISDTINSIEAALIDSNNNDTVATTPATQEKKKRKSYYRWTCPGCDLIVRTTKLSANIKCGDCNETLEVDE</sequence>
<dbReference type="AlphaFoldDB" id="A0A9X6X2I9"/>
<feature type="domain" description="SprT-like" evidence="1">
    <location>
        <begin position="13"/>
        <end position="115"/>
    </location>
</feature>
<evidence type="ECO:0000259" key="1">
    <source>
        <dbReference type="Pfam" id="PF10263"/>
    </source>
</evidence>
<evidence type="ECO:0000313" key="3">
    <source>
        <dbReference type="Proteomes" id="UP000224413"/>
    </source>
</evidence>
<dbReference type="InterPro" id="IPR006640">
    <property type="entry name" value="SprT-like_domain"/>
</dbReference>
<proteinExistence type="predicted"/>
<evidence type="ECO:0000313" key="2">
    <source>
        <dbReference type="EMBL" id="PFK18547.1"/>
    </source>
</evidence>
<organism evidence="2 3">
    <name type="scientific">Bacillus cereus</name>
    <dbReference type="NCBI Taxonomy" id="1396"/>
    <lineage>
        <taxon>Bacteria</taxon>
        <taxon>Bacillati</taxon>
        <taxon>Bacillota</taxon>
        <taxon>Bacilli</taxon>
        <taxon>Bacillales</taxon>
        <taxon>Bacillaceae</taxon>
        <taxon>Bacillus</taxon>
        <taxon>Bacillus cereus group</taxon>
    </lineage>
</organism>
<accession>A0A9X6X2I9</accession>
<reference evidence="2 3" key="1">
    <citation type="submission" date="2017-09" db="EMBL/GenBank/DDBJ databases">
        <title>Large-scale bioinformatics analysis of Bacillus genomes uncovers conserved roles of natural products in bacterial physiology.</title>
        <authorList>
            <consortium name="Agbiome Team Llc"/>
            <person name="Bleich R.M."/>
            <person name="Grubbs K.J."/>
            <person name="Santa Maria K.C."/>
            <person name="Allen S.E."/>
            <person name="Farag S."/>
            <person name="Shank E.A."/>
            <person name="Bowers A."/>
        </authorList>
    </citation>
    <scope>NUCLEOTIDE SEQUENCE [LARGE SCALE GENOMIC DNA]</scope>
    <source>
        <strain evidence="2 3">AFS083741</strain>
    </source>
</reference>
<dbReference type="Proteomes" id="UP000224413">
    <property type="component" value="Unassembled WGS sequence"/>
</dbReference>
<dbReference type="Pfam" id="PF10263">
    <property type="entry name" value="SprT-like"/>
    <property type="match status" value="1"/>
</dbReference>
<dbReference type="EMBL" id="NUWJ01000105">
    <property type="protein sequence ID" value="PFK18547.1"/>
    <property type="molecule type" value="Genomic_DNA"/>
</dbReference>
<comment type="caution">
    <text evidence="2">The sequence shown here is derived from an EMBL/GenBank/DDBJ whole genome shotgun (WGS) entry which is preliminary data.</text>
</comment>
<gene>
    <name evidence="2" type="ORF">COI98_12455</name>
</gene>
<dbReference type="RefSeq" id="WP_098583384.1">
    <property type="nucleotide sequence ID" value="NZ_JBBCXP010000020.1"/>
</dbReference>
<dbReference type="GO" id="GO:0006950">
    <property type="term" value="P:response to stress"/>
    <property type="evidence" value="ECO:0007669"/>
    <property type="project" value="UniProtKB-ARBA"/>
</dbReference>
<protein>
    <recommendedName>
        <fullName evidence="1">SprT-like domain-containing protein</fullName>
    </recommendedName>
</protein>